<gene>
    <name evidence="1" type="ORF">CAG72_00325</name>
</gene>
<comment type="caution">
    <text evidence="1">The sequence shown here is derived from an EMBL/GenBank/DDBJ whole genome shotgun (WGS) entry which is preliminary data.</text>
</comment>
<reference evidence="1 2" key="1">
    <citation type="submission" date="2017-05" db="EMBL/GenBank/DDBJ databases">
        <title>High clonality and local adaptation shapes Vibrionaceae linages within an endangered oasis.</title>
        <authorList>
            <person name="Vazquez-Rosas-Landa M."/>
        </authorList>
    </citation>
    <scope>NUCLEOTIDE SEQUENCE [LARGE SCALE GENOMIC DNA]</scope>
    <source>
        <strain evidence="1 2">P46_P4S1P180</strain>
    </source>
</reference>
<dbReference type="AlphaFoldDB" id="A0A7X4XZV5"/>
<sequence length="165" mass="17737">MTRAAVILCSLLALAGCDEETVENLLEGKVEVFTIHSANIEGVTGVADGYHTWSDLQDSNPPGLDLPENVPFGIRDDLVNTVGSVEDTGCAKIPNTANMCFEEDDSTSCLPSELKELGLKTYKIDLDDLEAAIDVGFYPTAVQYLDEFGLNADLTIEDAECSAIE</sequence>
<protein>
    <recommendedName>
        <fullName evidence="3">Lipoprotein</fullName>
    </recommendedName>
</protein>
<proteinExistence type="predicted"/>
<evidence type="ECO:0000313" key="1">
    <source>
        <dbReference type="EMBL" id="NAW63653.1"/>
    </source>
</evidence>
<dbReference type="Proteomes" id="UP000465712">
    <property type="component" value="Unassembled WGS sequence"/>
</dbReference>
<evidence type="ECO:0008006" key="3">
    <source>
        <dbReference type="Google" id="ProtNLM"/>
    </source>
</evidence>
<accession>A0A7X4XZV5</accession>
<dbReference type="OrthoDB" id="5814438at2"/>
<organism evidence="1 2">
    <name type="scientific">Photobacterium halotolerans</name>
    <dbReference type="NCBI Taxonomy" id="265726"/>
    <lineage>
        <taxon>Bacteria</taxon>
        <taxon>Pseudomonadati</taxon>
        <taxon>Pseudomonadota</taxon>
        <taxon>Gammaproteobacteria</taxon>
        <taxon>Vibrionales</taxon>
        <taxon>Vibrionaceae</taxon>
        <taxon>Photobacterium</taxon>
    </lineage>
</organism>
<dbReference type="PROSITE" id="PS51257">
    <property type="entry name" value="PROKAR_LIPOPROTEIN"/>
    <property type="match status" value="1"/>
</dbReference>
<evidence type="ECO:0000313" key="2">
    <source>
        <dbReference type="Proteomes" id="UP000465712"/>
    </source>
</evidence>
<name>A0A7X4XZV5_9GAMM</name>
<dbReference type="EMBL" id="WXWW01000007">
    <property type="protein sequence ID" value="NAW63653.1"/>
    <property type="molecule type" value="Genomic_DNA"/>
</dbReference>
<dbReference type="RefSeq" id="WP_161442021.1">
    <property type="nucleotide sequence ID" value="NZ_WXWU01000078.1"/>
</dbReference>